<sequence>MDSRNQAINDELGLMGCSSNHLDKKITLSRGGGDSLISSYTASLTRRMMSLSRGWSSSFRMIKHFFVESRCSVKYTMDTQPQRKVPSKSGVTTSKADDGNAGTPDHSYKLHNHKGRYLVGVGSLRAKLIVTKLERSIVPTGYTTTKLECLMVPASYTTTKEDI</sequence>
<dbReference type="Proteomes" id="UP001642487">
    <property type="component" value="Chromosome 6"/>
</dbReference>
<name>A0ABP0YUF4_9ROSI</name>
<organism evidence="2 3">
    <name type="scientific">Citrullus colocynthis</name>
    <name type="common">colocynth</name>
    <dbReference type="NCBI Taxonomy" id="252529"/>
    <lineage>
        <taxon>Eukaryota</taxon>
        <taxon>Viridiplantae</taxon>
        <taxon>Streptophyta</taxon>
        <taxon>Embryophyta</taxon>
        <taxon>Tracheophyta</taxon>
        <taxon>Spermatophyta</taxon>
        <taxon>Magnoliopsida</taxon>
        <taxon>eudicotyledons</taxon>
        <taxon>Gunneridae</taxon>
        <taxon>Pentapetalae</taxon>
        <taxon>rosids</taxon>
        <taxon>fabids</taxon>
        <taxon>Cucurbitales</taxon>
        <taxon>Cucurbitaceae</taxon>
        <taxon>Benincaseae</taxon>
        <taxon>Citrullus</taxon>
    </lineage>
</organism>
<feature type="region of interest" description="Disordered" evidence="1">
    <location>
        <begin position="78"/>
        <end position="107"/>
    </location>
</feature>
<dbReference type="EMBL" id="OZ021740">
    <property type="protein sequence ID" value="CAK9324167.1"/>
    <property type="molecule type" value="Genomic_DNA"/>
</dbReference>
<keyword evidence="3" id="KW-1185">Reference proteome</keyword>
<accession>A0ABP0YUF4</accession>
<gene>
    <name evidence="2" type="ORF">CITCOLO1_LOCUS16393</name>
</gene>
<evidence type="ECO:0000256" key="1">
    <source>
        <dbReference type="SAM" id="MobiDB-lite"/>
    </source>
</evidence>
<reference evidence="2 3" key="1">
    <citation type="submission" date="2024-03" db="EMBL/GenBank/DDBJ databases">
        <authorList>
            <person name="Gkanogiannis A."/>
            <person name="Becerra Lopez-Lavalle L."/>
        </authorList>
    </citation>
    <scope>NUCLEOTIDE SEQUENCE [LARGE SCALE GENOMIC DNA]</scope>
</reference>
<evidence type="ECO:0000313" key="2">
    <source>
        <dbReference type="EMBL" id="CAK9324167.1"/>
    </source>
</evidence>
<protein>
    <submittedName>
        <fullName evidence="2">Uncharacterized protein</fullName>
    </submittedName>
</protein>
<evidence type="ECO:0000313" key="3">
    <source>
        <dbReference type="Proteomes" id="UP001642487"/>
    </source>
</evidence>
<proteinExistence type="predicted"/>